<evidence type="ECO:0000256" key="1">
    <source>
        <dbReference type="ARBA" id="ARBA00002187"/>
    </source>
</evidence>
<dbReference type="FunFam" id="1.25.40.570:FF:000005">
    <property type="entry name" value="26S proteasome regulatory subunit N7"/>
    <property type="match status" value="1"/>
</dbReference>
<evidence type="ECO:0000259" key="7">
    <source>
        <dbReference type="Pfam" id="PF21154"/>
    </source>
</evidence>
<dbReference type="InterPro" id="IPR019585">
    <property type="entry name" value="Rpn7/CSN1"/>
</dbReference>
<proteinExistence type="inferred from homology"/>
<evidence type="ECO:0000256" key="4">
    <source>
        <dbReference type="ARBA" id="ARBA00075096"/>
    </source>
</evidence>
<dbReference type="InterPro" id="IPR045135">
    <property type="entry name" value="Rpn7_N"/>
</dbReference>
<dbReference type="InterPro" id="IPR000717">
    <property type="entry name" value="PCI_dom"/>
</dbReference>
<dbReference type="Pfam" id="PF01399">
    <property type="entry name" value="PCI"/>
    <property type="match status" value="1"/>
</dbReference>
<dbReference type="Pfam" id="PF10602">
    <property type="entry name" value="RPN7"/>
    <property type="match status" value="1"/>
</dbReference>
<dbReference type="PANTHER" id="PTHR14145:SF1">
    <property type="entry name" value="26S PROTEASOME NON-ATPASE REGULATORY SUBUNIT 6"/>
    <property type="match status" value="1"/>
</dbReference>
<evidence type="ECO:0000259" key="5">
    <source>
        <dbReference type="Pfam" id="PF01399"/>
    </source>
</evidence>
<reference evidence="8" key="1">
    <citation type="submission" date="2018-02" db="EMBL/GenBank/DDBJ databases">
        <authorList>
            <person name="Cohen D.B."/>
            <person name="Kent A.D."/>
        </authorList>
    </citation>
    <scope>NUCLEOTIDE SEQUENCE</scope>
</reference>
<keyword evidence="3" id="KW-0647">Proteasome</keyword>
<sequence>MGGMVCALECVEFVCGLTTVLGLVVFWQLSGIADAELNLGESEVREAHLAKALYFIKIGDKEKALEQLKVTESKTVAVGQKMDLVFYTLQLGFFYMDFDLISKSIDKAKSLFEEGGDWERKNRLKVYEGLYCMSTRNFKKAADLFLDSISTFTTYEIFPYDTFIFYTVLTSIISLDRVSLKQKVTDAPEILTIIGKIPYLSDWPDRANKIGPLFASTLPQWLRAFGVTVEFIDLELSRFIAAGKLHCKIDKVAGVLETNRPDAKNALYQATIKQGDFLLNRIQKLSRVIDL</sequence>
<evidence type="ECO:0000256" key="3">
    <source>
        <dbReference type="ARBA" id="ARBA00022942"/>
    </source>
</evidence>
<feature type="domain" description="PCI" evidence="5">
    <location>
        <begin position="223"/>
        <end position="259"/>
    </location>
</feature>
<comment type="function">
    <text evidence="1">Acts as a regulatory subunit of the 26S proteasome which is involved in the ATP-dependent degradation of ubiquitinated proteins.</text>
</comment>
<dbReference type="InterPro" id="IPR036390">
    <property type="entry name" value="WH_DNA-bd_sf"/>
</dbReference>
<dbReference type="Pfam" id="PF21154">
    <property type="entry name" value="RPN7_PSMD6_C"/>
    <property type="match status" value="1"/>
</dbReference>
<evidence type="ECO:0000259" key="6">
    <source>
        <dbReference type="Pfam" id="PF10602"/>
    </source>
</evidence>
<protein>
    <recommendedName>
        <fullName evidence="4">26S proteasome regulatory subunit RPN7</fullName>
    </recommendedName>
</protein>
<comment type="similarity">
    <text evidence="2">Belongs to the proteasome subunit S10 family.</text>
</comment>
<dbReference type="SUPFAM" id="SSF46785">
    <property type="entry name" value="Winged helix' DNA-binding domain"/>
    <property type="match status" value="1"/>
</dbReference>
<evidence type="ECO:0000256" key="2">
    <source>
        <dbReference type="ARBA" id="ARBA00005717"/>
    </source>
</evidence>
<gene>
    <name evidence="8" type="ORF">FSB_LOCUS51174</name>
</gene>
<feature type="domain" description="26S proteasome regulatory subunit RPN7/PSMD6 C-terminal helix" evidence="7">
    <location>
        <begin position="268"/>
        <end position="289"/>
    </location>
</feature>
<evidence type="ECO:0000313" key="8">
    <source>
        <dbReference type="EMBL" id="SPD23292.1"/>
    </source>
</evidence>
<dbReference type="InterPro" id="IPR049549">
    <property type="entry name" value="RPN7_PSMD6_C"/>
</dbReference>
<dbReference type="GO" id="GO:0043161">
    <property type="term" value="P:proteasome-mediated ubiquitin-dependent protein catabolic process"/>
    <property type="evidence" value="ECO:0007669"/>
    <property type="project" value="TreeGrafter"/>
</dbReference>
<dbReference type="AlphaFoldDB" id="A0A2N9IET8"/>
<organism evidence="8">
    <name type="scientific">Fagus sylvatica</name>
    <name type="common">Beechnut</name>
    <dbReference type="NCBI Taxonomy" id="28930"/>
    <lineage>
        <taxon>Eukaryota</taxon>
        <taxon>Viridiplantae</taxon>
        <taxon>Streptophyta</taxon>
        <taxon>Embryophyta</taxon>
        <taxon>Tracheophyta</taxon>
        <taxon>Spermatophyta</taxon>
        <taxon>Magnoliopsida</taxon>
        <taxon>eudicotyledons</taxon>
        <taxon>Gunneridae</taxon>
        <taxon>Pentapetalae</taxon>
        <taxon>rosids</taxon>
        <taxon>fabids</taxon>
        <taxon>Fagales</taxon>
        <taxon>Fagaceae</taxon>
        <taxon>Fagus</taxon>
    </lineage>
</organism>
<accession>A0A2N9IET8</accession>
<name>A0A2N9IET8_FAGSY</name>
<dbReference type="EMBL" id="OIVN01005613">
    <property type="protein sequence ID" value="SPD23292.1"/>
    <property type="molecule type" value="Genomic_DNA"/>
</dbReference>
<dbReference type="Gene3D" id="1.25.40.570">
    <property type="match status" value="1"/>
</dbReference>
<dbReference type="GO" id="GO:0000502">
    <property type="term" value="C:proteasome complex"/>
    <property type="evidence" value="ECO:0007669"/>
    <property type="project" value="UniProtKB-KW"/>
</dbReference>
<dbReference type="PANTHER" id="PTHR14145">
    <property type="entry name" value="26S PROTESOME SUBUNIT 6"/>
    <property type="match status" value="1"/>
</dbReference>
<feature type="domain" description="26S proteasome regulatory subunit Rpn7 N-terminal" evidence="6">
    <location>
        <begin position="32"/>
        <end position="183"/>
    </location>
</feature>